<dbReference type="OrthoDB" id="2560085at2759"/>
<gene>
    <name evidence="2" type="ORF">CYLTODRAFT_485403</name>
</gene>
<keyword evidence="1" id="KW-0472">Membrane</keyword>
<feature type="transmembrane region" description="Helical" evidence="1">
    <location>
        <begin position="100"/>
        <end position="121"/>
    </location>
</feature>
<evidence type="ECO:0000313" key="2">
    <source>
        <dbReference type="EMBL" id="KIY73555.1"/>
    </source>
</evidence>
<feature type="transmembrane region" description="Helical" evidence="1">
    <location>
        <begin position="63"/>
        <end position="88"/>
    </location>
</feature>
<proteinExistence type="predicted"/>
<feature type="transmembrane region" description="Helical" evidence="1">
    <location>
        <begin position="12"/>
        <end position="33"/>
    </location>
</feature>
<dbReference type="EMBL" id="KN880435">
    <property type="protein sequence ID" value="KIY73555.1"/>
    <property type="molecule type" value="Genomic_DNA"/>
</dbReference>
<keyword evidence="1" id="KW-0812">Transmembrane</keyword>
<evidence type="ECO:0000313" key="3">
    <source>
        <dbReference type="Proteomes" id="UP000054007"/>
    </source>
</evidence>
<evidence type="ECO:0008006" key="4">
    <source>
        <dbReference type="Google" id="ProtNLM"/>
    </source>
</evidence>
<organism evidence="2 3">
    <name type="scientific">Cylindrobasidium torrendii FP15055 ss-10</name>
    <dbReference type="NCBI Taxonomy" id="1314674"/>
    <lineage>
        <taxon>Eukaryota</taxon>
        <taxon>Fungi</taxon>
        <taxon>Dikarya</taxon>
        <taxon>Basidiomycota</taxon>
        <taxon>Agaricomycotina</taxon>
        <taxon>Agaricomycetes</taxon>
        <taxon>Agaricomycetidae</taxon>
        <taxon>Agaricales</taxon>
        <taxon>Marasmiineae</taxon>
        <taxon>Physalacriaceae</taxon>
        <taxon>Cylindrobasidium</taxon>
    </lineage>
</organism>
<reference evidence="2 3" key="1">
    <citation type="journal article" date="2015" name="Fungal Genet. Biol.">
        <title>Evolution of novel wood decay mechanisms in Agaricales revealed by the genome sequences of Fistulina hepatica and Cylindrobasidium torrendii.</title>
        <authorList>
            <person name="Floudas D."/>
            <person name="Held B.W."/>
            <person name="Riley R."/>
            <person name="Nagy L.G."/>
            <person name="Koehler G."/>
            <person name="Ransdell A.S."/>
            <person name="Younus H."/>
            <person name="Chow J."/>
            <person name="Chiniquy J."/>
            <person name="Lipzen A."/>
            <person name="Tritt A."/>
            <person name="Sun H."/>
            <person name="Haridas S."/>
            <person name="LaButti K."/>
            <person name="Ohm R.A."/>
            <person name="Kues U."/>
            <person name="Blanchette R.A."/>
            <person name="Grigoriev I.V."/>
            <person name="Minto R.E."/>
            <person name="Hibbett D.S."/>
        </authorList>
    </citation>
    <scope>NUCLEOTIDE SEQUENCE [LARGE SCALE GENOMIC DNA]</scope>
    <source>
        <strain evidence="2 3">FP15055 ss-10</strain>
    </source>
</reference>
<dbReference type="Proteomes" id="UP000054007">
    <property type="component" value="Unassembled WGS sequence"/>
</dbReference>
<feature type="transmembrane region" description="Helical" evidence="1">
    <location>
        <begin position="161"/>
        <end position="187"/>
    </location>
</feature>
<keyword evidence="3" id="KW-1185">Reference proteome</keyword>
<accession>A0A0D7BTH0</accession>
<sequence length="213" mass="23021">MARAPLFTTRLASYCMAFAWGAISLSMGLKAVVYQNQLKSSLRRAVAPNGITLRLVTNNLVHPAIACEVFCVLTFVAGLIALVGLFVDKCNTRKAIQLQAYLFTFLTAALFATCIPVSNAIRTLAVEAWAWTADGTAISAEDLAATVASLGVNPQYRHLPYLLYFGIIPWFAFLFSLTSAVVSFIAANKVKDSAYAAEPTKREMAQADGIQTV</sequence>
<keyword evidence="1" id="KW-1133">Transmembrane helix</keyword>
<name>A0A0D7BTH0_9AGAR</name>
<dbReference type="STRING" id="1314674.A0A0D7BTH0"/>
<evidence type="ECO:0000256" key="1">
    <source>
        <dbReference type="SAM" id="Phobius"/>
    </source>
</evidence>
<dbReference type="AlphaFoldDB" id="A0A0D7BTH0"/>
<protein>
    <recommendedName>
        <fullName evidence="4">Transmembrane protein</fullName>
    </recommendedName>
</protein>